<dbReference type="InterPro" id="IPR013538">
    <property type="entry name" value="ASHA1/2-like_C"/>
</dbReference>
<evidence type="ECO:0000256" key="1">
    <source>
        <dbReference type="ARBA" id="ARBA00006817"/>
    </source>
</evidence>
<protein>
    <submittedName>
        <fullName evidence="3">SRPBCC domain-containing protein</fullName>
    </submittedName>
</protein>
<reference evidence="3 4" key="1">
    <citation type="journal article" date="2017" name="Int. J. Syst. Evol. Microbiol.">
        <title>Gemmobacter straminiformis sp. nov., isolated from an artificial fountain.</title>
        <authorList>
            <person name="Kang J.Y."/>
            <person name="Kim M.J."/>
            <person name="Chun J."/>
            <person name="Son K.P."/>
            <person name="Jahng K.Y."/>
        </authorList>
    </citation>
    <scope>NUCLEOTIDE SEQUENCE [LARGE SCALE GENOMIC DNA]</scope>
    <source>
        <strain evidence="3 4">CAM-8</strain>
    </source>
</reference>
<dbReference type="Gene3D" id="3.30.530.20">
    <property type="match status" value="1"/>
</dbReference>
<feature type="domain" description="Activator of Hsp90 ATPase homologue 1/2-like C-terminal" evidence="2">
    <location>
        <begin position="21"/>
        <end position="147"/>
    </location>
</feature>
<comment type="caution">
    <text evidence="3">The sequence shown here is derived from an EMBL/GenBank/DDBJ whole genome shotgun (WGS) entry which is preliminary data.</text>
</comment>
<sequence length="157" mass="17530">MDGKMIERVSDCELVVRRSFDARPGLLFMAWTTPDLMMRWWVPKSFGITVLSAEMDVRTGGGYRFVFAHPARAEPMAFFGRYLEVLPDARLVWTNEESAEGPVSTVTFTAKGDRAEVILHDLYPSKEALESAVESGSTSAYDEQFAELDALVLTLAL</sequence>
<proteinExistence type="inferred from homology"/>
<keyword evidence="4" id="KW-1185">Reference proteome</keyword>
<accession>A0A842ID30</accession>
<gene>
    <name evidence="3" type="ORF">H7F16_18055</name>
</gene>
<name>A0A842ID30_9RHOB</name>
<dbReference type="InterPro" id="IPR023393">
    <property type="entry name" value="START-like_dom_sf"/>
</dbReference>
<dbReference type="SUPFAM" id="SSF55961">
    <property type="entry name" value="Bet v1-like"/>
    <property type="match status" value="1"/>
</dbReference>
<dbReference type="Proteomes" id="UP000555411">
    <property type="component" value="Unassembled WGS sequence"/>
</dbReference>
<evidence type="ECO:0000313" key="3">
    <source>
        <dbReference type="EMBL" id="MBC2837426.1"/>
    </source>
</evidence>
<dbReference type="RefSeq" id="WP_185799039.1">
    <property type="nucleotide sequence ID" value="NZ_JACLQD010000006.1"/>
</dbReference>
<organism evidence="3 4">
    <name type="scientific">Paragemmobacter straminiformis</name>
    <dbReference type="NCBI Taxonomy" id="2045119"/>
    <lineage>
        <taxon>Bacteria</taxon>
        <taxon>Pseudomonadati</taxon>
        <taxon>Pseudomonadota</taxon>
        <taxon>Alphaproteobacteria</taxon>
        <taxon>Rhodobacterales</taxon>
        <taxon>Paracoccaceae</taxon>
        <taxon>Paragemmobacter</taxon>
    </lineage>
</organism>
<evidence type="ECO:0000259" key="2">
    <source>
        <dbReference type="Pfam" id="PF08327"/>
    </source>
</evidence>
<dbReference type="Pfam" id="PF08327">
    <property type="entry name" value="AHSA1"/>
    <property type="match status" value="1"/>
</dbReference>
<dbReference type="EMBL" id="JACLQD010000006">
    <property type="protein sequence ID" value="MBC2837426.1"/>
    <property type="molecule type" value="Genomic_DNA"/>
</dbReference>
<comment type="similarity">
    <text evidence="1">Belongs to the AHA1 family.</text>
</comment>
<dbReference type="AlphaFoldDB" id="A0A842ID30"/>
<evidence type="ECO:0000313" key="4">
    <source>
        <dbReference type="Proteomes" id="UP000555411"/>
    </source>
</evidence>